<dbReference type="GO" id="GO:0005509">
    <property type="term" value="F:calcium ion binding"/>
    <property type="evidence" value="ECO:0007669"/>
    <property type="project" value="InterPro"/>
</dbReference>
<comment type="caution">
    <text evidence="3">The sequence shown here is derived from an EMBL/GenBank/DDBJ whole genome shotgun (WGS) entry which is preliminary data.</text>
</comment>
<evidence type="ECO:0000259" key="2">
    <source>
        <dbReference type="PROSITE" id="PS50222"/>
    </source>
</evidence>
<name>A0A814H0G2_9BILA</name>
<dbReference type="SMART" id="SM00054">
    <property type="entry name" value="EFh"/>
    <property type="match status" value="1"/>
</dbReference>
<organism evidence="3 4">
    <name type="scientific">Adineta steineri</name>
    <dbReference type="NCBI Taxonomy" id="433720"/>
    <lineage>
        <taxon>Eukaryota</taxon>
        <taxon>Metazoa</taxon>
        <taxon>Spiralia</taxon>
        <taxon>Gnathifera</taxon>
        <taxon>Rotifera</taxon>
        <taxon>Eurotatoria</taxon>
        <taxon>Bdelloidea</taxon>
        <taxon>Adinetida</taxon>
        <taxon>Adinetidae</taxon>
        <taxon>Adineta</taxon>
    </lineage>
</organism>
<gene>
    <name evidence="3" type="ORF">VCS650_LOCUS14849</name>
</gene>
<keyword evidence="1" id="KW-0106">Calcium</keyword>
<dbReference type="AlphaFoldDB" id="A0A814H0G2"/>
<reference evidence="3" key="1">
    <citation type="submission" date="2021-02" db="EMBL/GenBank/DDBJ databases">
        <authorList>
            <person name="Nowell W R."/>
        </authorList>
    </citation>
    <scope>NUCLEOTIDE SEQUENCE</scope>
</reference>
<dbReference type="Proteomes" id="UP000663891">
    <property type="component" value="Unassembled WGS sequence"/>
</dbReference>
<dbReference type="InterPro" id="IPR018247">
    <property type="entry name" value="EF_Hand_1_Ca_BS"/>
</dbReference>
<sequence>MAKCLCSTISNQTVATLLAATIYFTAAENANENKRSLINIGKQFDGHSKNLIDECFVQDKSLAISVLECKAPALYDCTPLDVARRTDCRGFLASDSVQAHLDQKWYHHFDTHQTLLKLPIYTWAHSSQDGEIITYPVGLDVAVAGFAPENPISYEKFTAGAAANEEHKYGLGPDVGIGAPDVARKSNHYDPAGAMFNYADVNHDGRIDKQEFGSFMKSV</sequence>
<feature type="domain" description="EF-hand" evidence="2">
    <location>
        <begin position="187"/>
        <end position="219"/>
    </location>
</feature>
<dbReference type="PROSITE" id="PS50222">
    <property type="entry name" value="EF_HAND_2"/>
    <property type="match status" value="1"/>
</dbReference>
<dbReference type="EMBL" id="CAJNON010000126">
    <property type="protein sequence ID" value="CAF1003268.1"/>
    <property type="molecule type" value="Genomic_DNA"/>
</dbReference>
<evidence type="ECO:0000313" key="3">
    <source>
        <dbReference type="EMBL" id="CAF1003268.1"/>
    </source>
</evidence>
<dbReference type="Gene3D" id="1.10.238.10">
    <property type="entry name" value="EF-hand"/>
    <property type="match status" value="1"/>
</dbReference>
<proteinExistence type="predicted"/>
<dbReference type="InterPro" id="IPR002048">
    <property type="entry name" value="EF_hand_dom"/>
</dbReference>
<evidence type="ECO:0000313" key="4">
    <source>
        <dbReference type="Proteomes" id="UP000663891"/>
    </source>
</evidence>
<dbReference type="InterPro" id="IPR011992">
    <property type="entry name" value="EF-hand-dom_pair"/>
</dbReference>
<accession>A0A814H0G2</accession>
<protein>
    <recommendedName>
        <fullName evidence="2">EF-hand domain-containing protein</fullName>
    </recommendedName>
</protein>
<dbReference type="PROSITE" id="PS00018">
    <property type="entry name" value="EF_HAND_1"/>
    <property type="match status" value="1"/>
</dbReference>
<dbReference type="Pfam" id="PF00036">
    <property type="entry name" value="EF-hand_1"/>
    <property type="match status" value="1"/>
</dbReference>
<evidence type="ECO:0000256" key="1">
    <source>
        <dbReference type="ARBA" id="ARBA00022837"/>
    </source>
</evidence>
<dbReference type="OrthoDB" id="10205700at2759"/>
<dbReference type="SUPFAM" id="SSF47473">
    <property type="entry name" value="EF-hand"/>
    <property type="match status" value="1"/>
</dbReference>